<dbReference type="Proteomes" id="UP000188342">
    <property type="component" value="Unassembled WGS sequence"/>
</dbReference>
<feature type="transmembrane region" description="Helical" evidence="1">
    <location>
        <begin position="172"/>
        <end position="194"/>
    </location>
</feature>
<feature type="transmembrane region" description="Helical" evidence="1">
    <location>
        <begin position="44"/>
        <end position="62"/>
    </location>
</feature>
<dbReference type="RefSeq" id="WP_094764307.1">
    <property type="nucleotide sequence ID" value="NZ_FUKQ01000024.1"/>
</dbReference>
<keyword evidence="1" id="KW-0472">Membrane</keyword>
<feature type="transmembrane region" description="Helical" evidence="1">
    <location>
        <begin position="220"/>
        <end position="247"/>
    </location>
</feature>
<keyword evidence="3" id="KW-1185">Reference proteome</keyword>
<dbReference type="AlphaFoldDB" id="A0A1R4J976"/>
<feature type="transmembrane region" description="Helical" evidence="1">
    <location>
        <begin position="116"/>
        <end position="133"/>
    </location>
</feature>
<keyword evidence="1" id="KW-0812">Transmembrane</keyword>
<evidence type="ECO:0000313" key="2">
    <source>
        <dbReference type="EMBL" id="SJN28529.1"/>
    </source>
</evidence>
<dbReference type="EMBL" id="FUKQ01000024">
    <property type="protein sequence ID" value="SJN28529.1"/>
    <property type="molecule type" value="Genomic_DNA"/>
</dbReference>
<evidence type="ECO:0000256" key="1">
    <source>
        <dbReference type="SAM" id="Phobius"/>
    </source>
</evidence>
<sequence>MVAPLLLVLPLAVLLTFVLARSRQIRLVATQNPGLANLDGTTIRGRWLGLVLGAALCAAVFATDRGRGFYLAPTLLALGIATALTIAELAVWRAAQTPGIAGLEDRSGQRYLPRALLLWTALVAVGLVALLIWCADHQNIGWHGSAPGTAWYWESPDGLNSSAGSPFPGSHYSVPLVIALVVLSAITSIGAIAARRRPRNGSDPVIVAVDDDARRRSSTALAACLSGAVFGSALVCLLTASMGIGFFAGNHDDPMNHVANQWAQAVAIWGCLPLLALAAWAAAIILVPGSPRRVGP</sequence>
<dbReference type="OrthoDB" id="3532123at2"/>
<evidence type="ECO:0000313" key="3">
    <source>
        <dbReference type="Proteomes" id="UP000188342"/>
    </source>
</evidence>
<protein>
    <submittedName>
        <fullName evidence="2">Uncharacterized protein</fullName>
    </submittedName>
</protein>
<keyword evidence="1" id="KW-1133">Transmembrane helix</keyword>
<reference evidence="2 3" key="1">
    <citation type="submission" date="2017-02" db="EMBL/GenBank/DDBJ databases">
        <authorList>
            <person name="Peterson S.W."/>
        </authorList>
    </citation>
    <scope>NUCLEOTIDE SEQUENCE [LARGE SCALE GENOMIC DNA]</scope>
    <source>
        <strain evidence="2 3">LSP_Lj1</strain>
    </source>
</reference>
<gene>
    <name evidence="2" type="ORF">FM114_06215</name>
</gene>
<proteinExistence type="predicted"/>
<accession>A0A1R4J976</accession>
<organism evidence="2 3">
    <name type="scientific">Luteococcus japonicus LSP_Lj1</name>
    <dbReference type="NCBI Taxonomy" id="1255658"/>
    <lineage>
        <taxon>Bacteria</taxon>
        <taxon>Bacillati</taxon>
        <taxon>Actinomycetota</taxon>
        <taxon>Actinomycetes</taxon>
        <taxon>Propionibacteriales</taxon>
        <taxon>Propionibacteriaceae</taxon>
        <taxon>Luteococcus</taxon>
    </lineage>
</organism>
<feature type="transmembrane region" description="Helical" evidence="1">
    <location>
        <begin position="267"/>
        <end position="287"/>
    </location>
</feature>
<name>A0A1R4J976_9ACTN</name>